<dbReference type="AlphaFoldDB" id="A0AA41QID2"/>
<evidence type="ECO:0000259" key="2">
    <source>
        <dbReference type="SMART" id="SM00507"/>
    </source>
</evidence>
<keyword evidence="4" id="KW-1185">Reference proteome</keyword>
<evidence type="ECO:0000313" key="4">
    <source>
        <dbReference type="Proteomes" id="UP001165405"/>
    </source>
</evidence>
<sequence length="619" mass="63548">MATRQGVVVMVLAMTPGDGRALDGCAQDGTPDGLAPDGFDAVLAAAPAGAGLAGLLESIASIGPEGVQGVKSLGDGDLLDLAAGWARLIGWATAQQAAVAGELGRRRAWSVEHAHAAVELGARLGVPGPEADRVMARGAGLDRHREVAAALVSASIDTVKADLLLTAGKTLTLEQRQAAIADVLPLAPGQSRRWVRDKMNEHARRHQTPAEQTTSEQDARAVYLDQVDGGTMAWLSAHLPATDAAAVWATLDTAGRAIRRAGKDRTLAQARADALTAILTGRLIVPTVPRCAPQETPPPTGAAGTAASTTAETSADGPATVPGYVPGVPRTTAPAPATSGCPSPGSTADADADACSGAGAGSTTDAGSTTEAGCLCGGCLCGATRITVLPVRAQVRVTVAASTLAGRDDEPGFLDGYGPVEADTAALLATDGTWQRLVTDPVTGILTDHSTHAYVPGVVLRQAVVERDVTCQFPQCDRPARAADLDHITRFDHALDPATLPKDTPGQTRAANLQALCRRHHNAKTHHGWTAIRDPHTGVTVWTAPTGHTYQRPPTQAGRPVSLRDHDRRLLGRPTAGTQRTADPGPRPSPAPGQAQGPGPGPDPGPGSLSRLEPGDPPF</sequence>
<keyword evidence="3" id="KW-0540">Nuclease</keyword>
<accession>A0AA41QID2</accession>
<gene>
    <name evidence="3" type="ORF">L1785_22465</name>
</gene>
<dbReference type="SMART" id="SM00507">
    <property type="entry name" value="HNHc"/>
    <property type="match status" value="1"/>
</dbReference>
<keyword evidence="3" id="KW-0378">Hydrolase</keyword>
<dbReference type="EMBL" id="JAKGSG010000070">
    <property type="protein sequence ID" value="MCF4123727.1"/>
    <property type="molecule type" value="Genomic_DNA"/>
</dbReference>
<dbReference type="GO" id="GO:0004519">
    <property type="term" value="F:endonuclease activity"/>
    <property type="evidence" value="ECO:0007669"/>
    <property type="project" value="UniProtKB-KW"/>
</dbReference>
<organism evidence="3 4">
    <name type="scientific">Antribacter soli</name>
    <dbReference type="NCBI Taxonomy" id="2910976"/>
    <lineage>
        <taxon>Bacteria</taxon>
        <taxon>Bacillati</taxon>
        <taxon>Actinomycetota</taxon>
        <taxon>Actinomycetes</taxon>
        <taxon>Micrococcales</taxon>
        <taxon>Promicromonosporaceae</taxon>
        <taxon>Antribacter</taxon>
    </lineage>
</organism>
<dbReference type="CDD" id="cd00085">
    <property type="entry name" value="HNHc"/>
    <property type="match status" value="1"/>
</dbReference>
<keyword evidence="3" id="KW-0255">Endonuclease</keyword>
<reference evidence="3" key="1">
    <citation type="submission" date="2022-01" db="EMBL/GenBank/DDBJ databases">
        <title>Antribacter sp. nov., isolated from Guizhou of China.</title>
        <authorList>
            <person name="Chengliang C."/>
            <person name="Ya Z."/>
        </authorList>
    </citation>
    <scope>NUCLEOTIDE SEQUENCE</scope>
    <source>
        <strain evidence="3">KLBMP 9083</strain>
    </source>
</reference>
<evidence type="ECO:0000256" key="1">
    <source>
        <dbReference type="SAM" id="MobiDB-lite"/>
    </source>
</evidence>
<dbReference type="InterPro" id="IPR003615">
    <property type="entry name" value="HNH_nuc"/>
</dbReference>
<dbReference type="RefSeq" id="WP_236091474.1">
    <property type="nucleotide sequence ID" value="NZ_JAKGSG010000070.1"/>
</dbReference>
<feature type="domain" description="HNH nuclease" evidence="2">
    <location>
        <begin position="459"/>
        <end position="522"/>
    </location>
</feature>
<dbReference type="Proteomes" id="UP001165405">
    <property type="component" value="Unassembled WGS sequence"/>
</dbReference>
<feature type="compositionally biased region" description="Low complexity" evidence="1">
    <location>
        <begin position="301"/>
        <end position="315"/>
    </location>
</feature>
<feature type="region of interest" description="Disordered" evidence="1">
    <location>
        <begin position="289"/>
        <end position="366"/>
    </location>
</feature>
<proteinExistence type="predicted"/>
<name>A0AA41QID2_9MICO</name>
<protein>
    <submittedName>
        <fullName evidence="3">HNH endonuclease</fullName>
    </submittedName>
</protein>
<feature type="compositionally biased region" description="Low complexity" evidence="1">
    <location>
        <begin position="345"/>
        <end position="366"/>
    </location>
</feature>
<feature type="region of interest" description="Disordered" evidence="1">
    <location>
        <begin position="540"/>
        <end position="619"/>
    </location>
</feature>
<comment type="caution">
    <text evidence="3">The sequence shown here is derived from an EMBL/GenBank/DDBJ whole genome shotgun (WGS) entry which is preliminary data.</text>
</comment>
<evidence type="ECO:0000313" key="3">
    <source>
        <dbReference type="EMBL" id="MCF4123727.1"/>
    </source>
</evidence>